<keyword evidence="1" id="KW-0547">Nucleotide-binding</keyword>
<dbReference type="InterPro" id="IPR002464">
    <property type="entry name" value="DNA/RNA_helicase_DEAH_CS"/>
</dbReference>
<dbReference type="Gene3D" id="3.40.50.300">
    <property type="entry name" value="P-loop containing nucleotide triphosphate hydrolases"/>
    <property type="match status" value="2"/>
</dbReference>
<evidence type="ECO:0000256" key="2">
    <source>
        <dbReference type="ARBA" id="ARBA00022801"/>
    </source>
</evidence>
<evidence type="ECO:0000256" key="5">
    <source>
        <dbReference type="ARBA" id="ARBA00023125"/>
    </source>
</evidence>
<dbReference type="InterPro" id="IPR027417">
    <property type="entry name" value="P-loop_NTPase"/>
</dbReference>
<proteinExistence type="predicted"/>
<evidence type="ECO:0000256" key="1">
    <source>
        <dbReference type="ARBA" id="ARBA00022741"/>
    </source>
</evidence>
<feature type="domain" description="Helicase ATP-binding" evidence="8">
    <location>
        <begin position="24"/>
        <end position="191"/>
    </location>
</feature>
<dbReference type="Pfam" id="PF16124">
    <property type="entry name" value="RecQ_Zn_bind"/>
    <property type="match status" value="1"/>
</dbReference>
<keyword evidence="5" id="KW-0238">DNA-binding</keyword>
<dbReference type="GO" id="GO:0005524">
    <property type="term" value="F:ATP binding"/>
    <property type="evidence" value="ECO:0007669"/>
    <property type="project" value="UniProtKB-KW"/>
</dbReference>
<evidence type="ECO:0000259" key="9">
    <source>
        <dbReference type="PROSITE" id="PS51194"/>
    </source>
</evidence>
<dbReference type="GO" id="GO:0009378">
    <property type="term" value="F:four-way junction helicase activity"/>
    <property type="evidence" value="ECO:0007669"/>
    <property type="project" value="TreeGrafter"/>
</dbReference>
<keyword evidence="4" id="KW-0067">ATP-binding</keyword>
<dbReference type="InterPro" id="IPR011545">
    <property type="entry name" value="DEAD/DEAH_box_helicase_dom"/>
</dbReference>
<keyword evidence="2" id="KW-0378">Hydrolase</keyword>
<dbReference type="Pfam" id="PF00271">
    <property type="entry name" value="Helicase_C"/>
    <property type="match status" value="1"/>
</dbReference>
<dbReference type="PROSITE" id="PS00690">
    <property type="entry name" value="DEAH_ATP_HELICASE"/>
    <property type="match status" value="1"/>
</dbReference>
<dbReference type="GO" id="GO:0005737">
    <property type="term" value="C:cytoplasm"/>
    <property type="evidence" value="ECO:0007669"/>
    <property type="project" value="TreeGrafter"/>
</dbReference>
<dbReference type="GO" id="GO:0003677">
    <property type="term" value="F:DNA binding"/>
    <property type="evidence" value="ECO:0007669"/>
    <property type="project" value="UniProtKB-KW"/>
</dbReference>
<evidence type="ECO:0000313" key="11">
    <source>
        <dbReference type="Proteomes" id="UP000391919"/>
    </source>
</evidence>
<dbReference type="FunFam" id="3.40.50.300:FF:001363">
    <property type="entry name" value="ATP-dependent DNA helicase RecQ"/>
    <property type="match status" value="1"/>
</dbReference>
<organism evidence="10 11">
    <name type="scientific">Weizmannia acidilactici</name>
    <dbReference type="NCBI Taxonomy" id="2607726"/>
    <lineage>
        <taxon>Bacteria</taxon>
        <taxon>Bacillati</taxon>
        <taxon>Bacillota</taxon>
        <taxon>Bacilli</taxon>
        <taxon>Bacillales</taxon>
        <taxon>Bacillaceae</taxon>
        <taxon>Heyndrickxia</taxon>
    </lineage>
</organism>
<dbReference type="Pfam" id="PF00270">
    <property type="entry name" value="DEAD"/>
    <property type="match status" value="1"/>
</dbReference>
<dbReference type="InterPro" id="IPR014001">
    <property type="entry name" value="Helicase_ATP-bd"/>
</dbReference>
<dbReference type="NCBIfam" id="TIGR00614">
    <property type="entry name" value="recQ_fam"/>
    <property type="match status" value="1"/>
</dbReference>
<dbReference type="SUPFAM" id="SSF52540">
    <property type="entry name" value="P-loop containing nucleoside triphosphate hydrolases"/>
    <property type="match status" value="1"/>
</dbReference>
<dbReference type="AlphaFoldDB" id="A0A5J4JC22"/>
<evidence type="ECO:0000256" key="6">
    <source>
        <dbReference type="ARBA" id="ARBA00044535"/>
    </source>
</evidence>
<evidence type="ECO:0000256" key="7">
    <source>
        <dbReference type="ARBA" id="ARBA00044550"/>
    </source>
</evidence>
<dbReference type="CDD" id="cd17920">
    <property type="entry name" value="DEXHc_RecQ"/>
    <property type="match status" value="1"/>
</dbReference>
<evidence type="ECO:0000259" key="8">
    <source>
        <dbReference type="PROSITE" id="PS51192"/>
    </source>
</evidence>
<dbReference type="InterPro" id="IPR001650">
    <property type="entry name" value="Helicase_C-like"/>
</dbReference>
<reference evidence="10 11" key="1">
    <citation type="submission" date="2019-09" db="EMBL/GenBank/DDBJ databases">
        <title>Draft genome sequence of Bacillus sp. JC-7.</title>
        <authorList>
            <person name="Tanaka N."/>
            <person name="Shiwa Y."/>
            <person name="Fujita N."/>
            <person name="Tanasupawat S."/>
        </authorList>
    </citation>
    <scope>NUCLEOTIDE SEQUENCE [LARGE SCALE GENOMIC DNA]</scope>
    <source>
        <strain evidence="10 11">JC-7</strain>
    </source>
</reference>
<sequence>MDLNSILKTKFGFDRFREGQEAVIRSLLGGADTLAMLPTGTGKSLCYQLPAYLLKGSVIVVSPLLSLMQDQTEQMKMRGEKSVIALNSFLTGTERETALRHLQRYKFIFISPEMLHQPYILSRIKQLEIGLFVVDEAHCISQWGYDFRPEYLSLGEVRKSLGMPLTLALTATATEQVREDICKYLELRAPQRFIYSVNRPNIAFKVDCTGSYREKEEKLIAYAKTLKKPGIIYFSSKKAAEEMAERLRLEGIAETAAYHSGVDQEQRILIQQQFIYGQIGIICATSAFGMGINKADIRFVIHFHFPLQMESYLQEIGRAGRDGLPSIAILLYTAGDELLPLQLIESELPTHSQIAAFSGWKGDVKDAEFALGCTEQQYSFLQHYKKLQLPEEEWTLKVASIRDERMAYKRRKLKEMEHWVRSEACRRQEILRYFGEPAFSEKENCCDICGFDVGLYEEKQAVQRVAETLPAWDFLLQKIFRRSEQNG</sequence>
<dbReference type="PANTHER" id="PTHR13710:SF84">
    <property type="entry name" value="ATP-DEPENDENT DNA HELICASE RECS-RELATED"/>
    <property type="match status" value="1"/>
</dbReference>
<dbReference type="PROSITE" id="PS51192">
    <property type="entry name" value="HELICASE_ATP_BIND_1"/>
    <property type="match status" value="1"/>
</dbReference>
<dbReference type="GO" id="GO:0043138">
    <property type="term" value="F:3'-5' DNA helicase activity"/>
    <property type="evidence" value="ECO:0007669"/>
    <property type="project" value="TreeGrafter"/>
</dbReference>
<keyword evidence="3 10" id="KW-0347">Helicase</keyword>
<dbReference type="SMART" id="SM00487">
    <property type="entry name" value="DEXDc"/>
    <property type="match status" value="1"/>
</dbReference>
<dbReference type="GO" id="GO:0030894">
    <property type="term" value="C:replisome"/>
    <property type="evidence" value="ECO:0007669"/>
    <property type="project" value="TreeGrafter"/>
</dbReference>
<comment type="caution">
    <text evidence="10">The sequence shown here is derived from an EMBL/GenBank/DDBJ whole genome shotgun (WGS) entry which is preliminary data.</text>
</comment>
<dbReference type="PANTHER" id="PTHR13710">
    <property type="entry name" value="DNA HELICASE RECQ FAMILY MEMBER"/>
    <property type="match status" value="1"/>
</dbReference>
<dbReference type="Proteomes" id="UP000391919">
    <property type="component" value="Unassembled WGS sequence"/>
</dbReference>
<protein>
    <recommendedName>
        <fullName evidence="6">ATP-dependent DNA helicase RecQ</fullName>
    </recommendedName>
    <alternativeName>
        <fullName evidence="7">DNA 3'-5' helicase RecQ</fullName>
    </alternativeName>
</protein>
<name>A0A5J4JC22_9BACI</name>
<dbReference type="GO" id="GO:0043590">
    <property type="term" value="C:bacterial nucleoid"/>
    <property type="evidence" value="ECO:0007669"/>
    <property type="project" value="TreeGrafter"/>
</dbReference>
<feature type="domain" description="Helicase C-terminal" evidence="9">
    <location>
        <begin position="218"/>
        <end position="365"/>
    </location>
</feature>
<dbReference type="EMBL" id="BKZQ01000005">
    <property type="protein sequence ID" value="GER69311.1"/>
    <property type="molecule type" value="Genomic_DNA"/>
</dbReference>
<evidence type="ECO:0000256" key="4">
    <source>
        <dbReference type="ARBA" id="ARBA00022840"/>
    </source>
</evidence>
<dbReference type="GO" id="GO:0006281">
    <property type="term" value="P:DNA repair"/>
    <property type="evidence" value="ECO:0007669"/>
    <property type="project" value="TreeGrafter"/>
</dbReference>
<dbReference type="GO" id="GO:0006310">
    <property type="term" value="P:DNA recombination"/>
    <property type="evidence" value="ECO:0007669"/>
    <property type="project" value="InterPro"/>
</dbReference>
<dbReference type="SMART" id="SM00490">
    <property type="entry name" value="HELICc"/>
    <property type="match status" value="1"/>
</dbReference>
<dbReference type="InterPro" id="IPR032284">
    <property type="entry name" value="RecQ_Zn-bd"/>
</dbReference>
<evidence type="ECO:0000313" key="10">
    <source>
        <dbReference type="EMBL" id="GER69311.1"/>
    </source>
</evidence>
<evidence type="ECO:0000256" key="3">
    <source>
        <dbReference type="ARBA" id="ARBA00022806"/>
    </source>
</evidence>
<dbReference type="RefSeq" id="WP_151679488.1">
    <property type="nucleotide sequence ID" value="NZ_BKZP01000004.1"/>
</dbReference>
<gene>
    <name evidence="10" type="primary">recS</name>
    <name evidence="10" type="ORF">BpJC7_06140</name>
</gene>
<dbReference type="PROSITE" id="PS51194">
    <property type="entry name" value="HELICASE_CTER"/>
    <property type="match status" value="1"/>
</dbReference>
<dbReference type="InterPro" id="IPR004589">
    <property type="entry name" value="DNA_helicase_ATP-dep_RecQ"/>
</dbReference>
<keyword evidence="11" id="KW-1185">Reference proteome</keyword>
<dbReference type="GO" id="GO:0016787">
    <property type="term" value="F:hydrolase activity"/>
    <property type="evidence" value="ECO:0007669"/>
    <property type="project" value="UniProtKB-KW"/>
</dbReference>
<accession>A0A5J4JC22</accession>